<sequence>MRLRMKYQFDSLTLKMNGMWKNTIGYDPYAATDEGTQDCELARDQAKGLMALAKLSNQNTQTRGACKKCGMIGHLTYQCRNHLLDQPKAIPESSDDSLSDSEDSSSSSSSDEDARRFKRKRKSSSHHKKKSTKKEKNRISKELKGRKWVHRRHSSSDSDSTASHSHRKRHCGDSDRADTKNRSKKRKSLTSEKRNHRHRSKER</sequence>
<evidence type="ECO:0000256" key="2">
    <source>
        <dbReference type="ARBA" id="ARBA00022771"/>
    </source>
</evidence>
<dbReference type="Pfam" id="PF13917">
    <property type="entry name" value="zf-CCHC_3"/>
    <property type="match status" value="1"/>
</dbReference>
<dbReference type="HOGENOM" id="CLU_069506_0_0_1"/>
<protein>
    <submittedName>
        <fullName evidence="7">Uncharacterized protein AlNc14C7G947</fullName>
    </submittedName>
</protein>
<evidence type="ECO:0000259" key="6">
    <source>
        <dbReference type="PROSITE" id="PS50158"/>
    </source>
</evidence>
<dbReference type="GO" id="GO:0003676">
    <property type="term" value="F:nucleic acid binding"/>
    <property type="evidence" value="ECO:0007669"/>
    <property type="project" value="InterPro"/>
</dbReference>
<dbReference type="AlphaFoldDB" id="F0W1H9"/>
<feature type="compositionally biased region" description="Acidic residues" evidence="5">
    <location>
        <begin position="93"/>
        <end position="103"/>
    </location>
</feature>
<keyword evidence="2 4" id="KW-0863">Zinc-finger</keyword>
<dbReference type="PANTHER" id="PTHR31437">
    <property type="entry name" value="SREK1IP1 FAMILY MEMBER"/>
    <property type="match status" value="1"/>
</dbReference>
<feature type="region of interest" description="Disordered" evidence="5">
    <location>
        <begin position="88"/>
        <end position="203"/>
    </location>
</feature>
<evidence type="ECO:0000256" key="3">
    <source>
        <dbReference type="ARBA" id="ARBA00022833"/>
    </source>
</evidence>
<dbReference type="PROSITE" id="PS50158">
    <property type="entry name" value="ZF_CCHC"/>
    <property type="match status" value="1"/>
</dbReference>
<proteinExistence type="predicted"/>
<evidence type="ECO:0000256" key="1">
    <source>
        <dbReference type="ARBA" id="ARBA00022723"/>
    </source>
</evidence>
<evidence type="ECO:0000256" key="5">
    <source>
        <dbReference type="SAM" id="MobiDB-lite"/>
    </source>
</evidence>
<evidence type="ECO:0000313" key="7">
    <source>
        <dbReference type="EMBL" id="CCA14908.1"/>
    </source>
</evidence>
<reference evidence="7" key="2">
    <citation type="submission" date="2011-02" db="EMBL/GenBank/DDBJ databases">
        <authorList>
            <person name="MacLean D."/>
        </authorList>
    </citation>
    <scope>NUCLEOTIDE SEQUENCE</scope>
</reference>
<accession>F0W1H9</accession>
<feature type="compositionally biased region" description="Basic and acidic residues" evidence="5">
    <location>
        <begin position="171"/>
        <end position="181"/>
    </location>
</feature>
<evidence type="ECO:0000256" key="4">
    <source>
        <dbReference type="PROSITE-ProRule" id="PRU00047"/>
    </source>
</evidence>
<organism evidence="7">
    <name type="scientific">Albugo laibachii Nc14</name>
    <dbReference type="NCBI Taxonomy" id="890382"/>
    <lineage>
        <taxon>Eukaryota</taxon>
        <taxon>Sar</taxon>
        <taxon>Stramenopiles</taxon>
        <taxon>Oomycota</taxon>
        <taxon>Peronosporomycetes</taxon>
        <taxon>Albuginales</taxon>
        <taxon>Albuginaceae</taxon>
        <taxon>Albugo</taxon>
    </lineage>
</organism>
<dbReference type="GO" id="GO:0008270">
    <property type="term" value="F:zinc ion binding"/>
    <property type="evidence" value="ECO:0007669"/>
    <property type="project" value="UniProtKB-KW"/>
</dbReference>
<feature type="compositionally biased region" description="Basic residues" evidence="5">
    <location>
        <begin position="182"/>
        <end position="203"/>
    </location>
</feature>
<feature type="compositionally biased region" description="Basic residues" evidence="5">
    <location>
        <begin position="116"/>
        <end position="136"/>
    </location>
</feature>
<dbReference type="PANTHER" id="PTHR31437:SF1">
    <property type="entry name" value="PROTEIN SREK1IP1"/>
    <property type="match status" value="1"/>
</dbReference>
<keyword evidence="1" id="KW-0479">Metal-binding</keyword>
<reference evidence="7" key="1">
    <citation type="journal article" date="2011" name="PLoS Biol.">
        <title>Gene gain and loss during evolution of obligate parasitism in the white rust pathogen of Arabidopsis thaliana.</title>
        <authorList>
            <person name="Kemen E."/>
            <person name="Gardiner A."/>
            <person name="Schultz-Larsen T."/>
            <person name="Kemen A.C."/>
            <person name="Balmuth A.L."/>
            <person name="Robert-Seilaniantz A."/>
            <person name="Bailey K."/>
            <person name="Holub E."/>
            <person name="Studholme D.J."/>
            <person name="Maclean D."/>
            <person name="Jones J.D."/>
        </authorList>
    </citation>
    <scope>NUCLEOTIDE SEQUENCE</scope>
</reference>
<keyword evidence="3" id="KW-0862">Zinc</keyword>
<dbReference type="EMBL" id="FR824052">
    <property type="protein sequence ID" value="CCA14908.1"/>
    <property type="molecule type" value="Genomic_DNA"/>
</dbReference>
<name>F0W1H9_9STRA</name>
<dbReference type="InterPro" id="IPR001878">
    <property type="entry name" value="Znf_CCHC"/>
</dbReference>
<gene>
    <name evidence="7" type="primary">AlNc14C7G947</name>
    <name evidence="7" type="ORF">ALNC14_010510</name>
</gene>
<feature type="domain" description="CCHC-type" evidence="6">
    <location>
        <begin position="66"/>
        <end position="81"/>
    </location>
</feature>